<organism evidence="3 4">
    <name type="scientific">Discostella pseudostelligera</name>
    <dbReference type="NCBI Taxonomy" id="259834"/>
    <lineage>
        <taxon>Eukaryota</taxon>
        <taxon>Sar</taxon>
        <taxon>Stramenopiles</taxon>
        <taxon>Ochrophyta</taxon>
        <taxon>Bacillariophyta</taxon>
        <taxon>Coscinodiscophyceae</taxon>
        <taxon>Thalassiosirophycidae</taxon>
        <taxon>Stephanodiscales</taxon>
        <taxon>Stephanodiscaceae</taxon>
        <taxon>Discostella</taxon>
    </lineage>
</organism>
<name>A0ABD3MDJ8_9STRA</name>
<keyword evidence="1" id="KW-0175">Coiled coil</keyword>
<evidence type="ECO:0000313" key="4">
    <source>
        <dbReference type="Proteomes" id="UP001530293"/>
    </source>
</evidence>
<evidence type="ECO:0000256" key="1">
    <source>
        <dbReference type="SAM" id="Coils"/>
    </source>
</evidence>
<keyword evidence="4" id="KW-1185">Reference proteome</keyword>
<feature type="region of interest" description="Disordered" evidence="2">
    <location>
        <begin position="76"/>
        <end position="106"/>
    </location>
</feature>
<dbReference type="Proteomes" id="UP001530293">
    <property type="component" value="Unassembled WGS sequence"/>
</dbReference>
<feature type="coiled-coil region" evidence="1">
    <location>
        <begin position="126"/>
        <end position="181"/>
    </location>
</feature>
<evidence type="ECO:0000313" key="3">
    <source>
        <dbReference type="EMBL" id="KAL3760856.1"/>
    </source>
</evidence>
<accession>A0ABD3MDJ8</accession>
<comment type="caution">
    <text evidence="3">The sequence shown here is derived from an EMBL/GenBank/DDBJ whole genome shotgun (WGS) entry which is preliminary data.</text>
</comment>
<proteinExistence type="predicted"/>
<sequence>MKSITNIDASGSDIPPIIHADMKKVDEADCGRLENLLDRLHLAINSKDGSTSYTNDEPTVDETISETASEFSSCSEGCDEGVHGINDNDSSDDEVASTHSDHSNSTRHLLKQAQLRLHHQSICEEVDVLRAEVVQYKQSLESALRQKLQLKERCHTLEIQLDEATKTIHNYKRMEQKWNDEISQREKEFMNQINDLCSETKVQEQYLMGEIIQRDQKIVEMQNRLNDNERSKAATSENDVIVVSMESEEMVEMDMDDDSWSDDASCHFI</sequence>
<protein>
    <submittedName>
        <fullName evidence="3">Uncharacterized protein</fullName>
    </submittedName>
</protein>
<reference evidence="3 4" key="1">
    <citation type="submission" date="2024-10" db="EMBL/GenBank/DDBJ databases">
        <title>Updated reference genomes for cyclostephanoid diatoms.</title>
        <authorList>
            <person name="Roberts W.R."/>
            <person name="Alverson A.J."/>
        </authorList>
    </citation>
    <scope>NUCLEOTIDE SEQUENCE [LARGE SCALE GENOMIC DNA]</scope>
    <source>
        <strain evidence="3 4">AJA232-27</strain>
    </source>
</reference>
<gene>
    <name evidence="3" type="ORF">ACHAWU_007922</name>
</gene>
<dbReference type="EMBL" id="JALLBG020000171">
    <property type="protein sequence ID" value="KAL3760856.1"/>
    <property type="molecule type" value="Genomic_DNA"/>
</dbReference>
<evidence type="ECO:0000256" key="2">
    <source>
        <dbReference type="SAM" id="MobiDB-lite"/>
    </source>
</evidence>
<dbReference type="AlphaFoldDB" id="A0ABD3MDJ8"/>